<keyword evidence="2 3" id="KW-0326">Glycosidase</keyword>
<dbReference type="Gene3D" id="3.30.379.10">
    <property type="entry name" value="Chitobiase/beta-hexosaminidase domain 2-like"/>
    <property type="match status" value="1"/>
</dbReference>
<dbReference type="PANTHER" id="PTHR13170:SF16">
    <property type="entry name" value="PROTEIN O-GLCNACASE"/>
    <property type="match status" value="1"/>
</dbReference>
<keyword evidence="1 3" id="KW-0378">Hydrolase</keyword>
<evidence type="ECO:0000256" key="3">
    <source>
        <dbReference type="PROSITE-ProRule" id="PRU01353"/>
    </source>
</evidence>
<feature type="region of interest" description="Disordered" evidence="4">
    <location>
        <begin position="28"/>
        <end position="56"/>
    </location>
</feature>
<dbReference type="Gene3D" id="1.20.58.460">
    <property type="entry name" value="Hyaluronidase post-catalytic domain-like"/>
    <property type="match status" value="1"/>
</dbReference>
<dbReference type="SUPFAM" id="SSF51445">
    <property type="entry name" value="(Trans)glycosidases"/>
    <property type="match status" value="1"/>
</dbReference>
<reference evidence="8 9" key="1">
    <citation type="submission" date="2016-09" db="EMBL/GenBank/DDBJ databases">
        <title>Complete genome sequencing of Streptomyces lydicus 103 and metabolic pathways analysis of antibiotic biosynthesis.</title>
        <authorList>
            <person name="Jia N."/>
            <person name="Ding M.-Z."/>
            <person name="Gao F."/>
            <person name="Yuan Y.-J."/>
        </authorList>
    </citation>
    <scope>NUCLEOTIDE SEQUENCE [LARGE SCALE GENOMIC DNA]</scope>
    <source>
        <strain evidence="8 9">103</strain>
    </source>
</reference>
<dbReference type="SUPFAM" id="SSF49785">
    <property type="entry name" value="Galactose-binding domain-like"/>
    <property type="match status" value="1"/>
</dbReference>
<dbReference type="SUPFAM" id="SSF55545">
    <property type="entry name" value="beta-N-acetylhexosaminidase-like domain"/>
    <property type="match status" value="1"/>
</dbReference>
<feature type="active site" description="Proton donor" evidence="3">
    <location>
        <position position="301"/>
    </location>
</feature>
<dbReference type="InterPro" id="IPR011496">
    <property type="entry name" value="O-GlcNAcase_cat"/>
</dbReference>
<keyword evidence="9" id="KW-1185">Reference proteome</keyword>
<feature type="compositionally biased region" description="Low complexity" evidence="4">
    <location>
        <begin position="28"/>
        <end position="44"/>
    </location>
</feature>
<dbReference type="KEGG" id="slc:SL103_25090"/>
<dbReference type="Pfam" id="PF07555">
    <property type="entry name" value="NAGidase"/>
    <property type="match status" value="1"/>
</dbReference>
<protein>
    <submittedName>
        <fullName evidence="8">Beta-N-acetylhexosaminidase</fullName>
    </submittedName>
</protein>
<dbReference type="AlphaFoldDB" id="A0A1D7VQQ4"/>
<sequence>MHRSRTAAATALALALAVAPLLGMAGPPGAAAPARTARAGAAPAISPTPQSVRPRTDRVTLTPAVTVVAGPKADAAAVALVEESLHDAGAERVVRSGQAPAGRQLTVYVDGTEAARALAELGAGSSADLPAEGYALAVGDGRIALSGRDATGTYYAAQSLRQLLPHRDHPGAQIRGTAVRDWPATPLRGVIEGFYGTPWSHRARLDQLDFYGAHKMNLYVYSPKDDAYLREKWRDPYPADRLAEIKELVDRARERHVEFTYALSPGLSVCYSSDADLTALTAKFRTLWDIGVRTFAVPLDDISYTDWNCAADKDRFGTGGGAAGAAQAHLLNRVNREFIATHPGAQPLQMVPTEYYDVKPSPYKKALATQLDKDVLVEWTGVGVIAPTMTVAQARQAREVFGHPILTWDNYPVNDYVTNRLLLGPFNGREKGLPAQLAGITANPMIQPAASKLALHTVADYAWNDTAYDARASWGAAIEELAGGDARTAEALRAFADTGYASSLNPEQAPELAAALAEFGKGGPARKLDAVLRTLQDAPGVLRDRLPDRGFVEDSGPWLDAARAWGVAARTALRLVEATRAGQDAEAWRLRQRVPELVRTATSFVYVDMAGKRVPVLVADGVLDTFVDDALAGYDRALGVAGRPAASTDLSVYQDNAPSRMTDGDDATYFWSGAGPAAGAFVGLDLHAERPLGTVTLTMGKSGSPEDYLHHGVLEYSSDHKTWRRLAAFDGTPEVTVEPPAGTTARYVRARATQGQDNWLVVREFAVAGTDRVTVAGGPPAAPGSALRSAADGDPATVYRAARAAQPGEALEFTPDTPRTARSVTVLRPPGAPAGAARVAVRTGGSWHTLGTLSGALSRFAAGDGAIEGVRLMWRAGAAAPAVNEVILR</sequence>
<dbReference type="Pfam" id="PF00754">
    <property type="entry name" value="F5_F8_type_C"/>
    <property type="match status" value="1"/>
</dbReference>
<evidence type="ECO:0000256" key="1">
    <source>
        <dbReference type="ARBA" id="ARBA00022801"/>
    </source>
</evidence>
<evidence type="ECO:0000256" key="5">
    <source>
        <dbReference type="SAM" id="SignalP"/>
    </source>
</evidence>
<accession>A0A1D7VQQ4</accession>
<proteinExistence type="inferred from homology"/>
<dbReference type="GO" id="GO:1901135">
    <property type="term" value="P:carbohydrate derivative metabolic process"/>
    <property type="evidence" value="ECO:0007669"/>
    <property type="project" value="UniProtKB-ARBA"/>
</dbReference>
<name>A0A1D7VQQ4_9ACTN</name>
<dbReference type="Proteomes" id="UP000094094">
    <property type="component" value="Chromosome"/>
</dbReference>
<dbReference type="InterPro" id="IPR051822">
    <property type="entry name" value="Glycosyl_Hydrolase_84"/>
</dbReference>
<dbReference type="PROSITE" id="PS52009">
    <property type="entry name" value="GH84"/>
    <property type="match status" value="1"/>
</dbReference>
<organism evidence="8 9">
    <name type="scientific">Streptomyces lydicus</name>
    <dbReference type="NCBI Taxonomy" id="47763"/>
    <lineage>
        <taxon>Bacteria</taxon>
        <taxon>Bacillati</taxon>
        <taxon>Actinomycetota</taxon>
        <taxon>Actinomycetes</taxon>
        <taxon>Kitasatosporales</taxon>
        <taxon>Streptomycetaceae</taxon>
        <taxon>Streptomyces</taxon>
    </lineage>
</organism>
<gene>
    <name evidence="8" type="ORF">SL103_25090</name>
</gene>
<dbReference type="GO" id="GO:0005975">
    <property type="term" value="P:carbohydrate metabolic process"/>
    <property type="evidence" value="ECO:0007669"/>
    <property type="project" value="UniProtKB-ARBA"/>
</dbReference>
<dbReference type="EMBL" id="CP017157">
    <property type="protein sequence ID" value="AOP49085.1"/>
    <property type="molecule type" value="Genomic_DNA"/>
</dbReference>
<dbReference type="InterPro" id="IPR049019">
    <property type="entry name" value="NagJ-like_helical"/>
</dbReference>
<evidence type="ECO:0000259" key="7">
    <source>
        <dbReference type="PROSITE" id="PS52009"/>
    </source>
</evidence>
<dbReference type="Pfam" id="PF21774">
    <property type="entry name" value="NagJ_C"/>
    <property type="match status" value="1"/>
</dbReference>
<dbReference type="GO" id="GO:0015929">
    <property type="term" value="F:hexosaminidase activity"/>
    <property type="evidence" value="ECO:0007669"/>
    <property type="project" value="UniProtKB-ARBA"/>
</dbReference>
<evidence type="ECO:0000313" key="8">
    <source>
        <dbReference type="EMBL" id="AOP49085.1"/>
    </source>
</evidence>
<feature type="domain" description="GH84" evidence="7">
    <location>
        <begin position="186"/>
        <end position="466"/>
    </location>
</feature>
<dbReference type="OrthoDB" id="9760892at2"/>
<dbReference type="Gene3D" id="2.60.120.260">
    <property type="entry name" value="Galactose-binding domain-like"/>
    <property type="match status" value="1"/>
</dbReference>
<keyword evidence="5" id="KW-0732">Signal</keyword>
<dbReference type="Pfam" id="PF02838">
    <property type="entry name" value="Glyco_hydro_20b"/>
    <property type="match status" value="1"/>
</dbReference>
<dbReference type="InterPro" id="IPR017853">
    <property type="entry name" value="GH"/>
</dbReference>
<evidence type="ECO:0000259" key="6">
    <source>
        <dbReference type="PROSITE" id="PS50022"/>
    </source>
</evidence>
<feature type="domain" description="F5/8 type C" evidence="6">
    <location>
        <begin position="626"/>
        <end position="770"/>
    </location>
</feature>
<dbReference type="InterPro" id="IPR029018">
    <property type="entry name" value="Hex-like_dom2"/>
</dbReference>
<dbReference type="Gene3D" id="3.20.20.80">
    <property type="entry name" value="Glycosidases"/>
    <property type="match status" value="1"/>
</dbReference>
<feature type="signal peptide" evidence="5">
    <location>
        <begin position="1"/>
        <end position="30"/>
    </location>
</feature>
<feature type="chain" id="PRO_5038359466" evidence="5">
    <location>
        <begin position="31"/>
        <end position="889"/>
    </location>
</feature>
<dbReference type="RefSeq" id="WP_069571201.1">
    <property type="nucleotide sequence ID" value="NZ_CP017157.1"/>
</dbReference>
<dbReference type="InterPro" id="IPR008979">
    <property type="entry name" value="Galactose-bd-like_sf"/>
</dbReference>
<dbReference type="PROSITE" id="PS50022">
    <property type="entry name" value="FA58C_3"/>
    <property type="match status" value="1"/>
</dbReference>
<comment type="similarity">
    <text evidence="3">Belongs to the glycosyl hydrolase 84 family.</text>
</comment>
<dbReference type="InterPro" id="IPR015882">
    <property type="entry name" value="HEX_bac_N"/>
</dbReference>
<evidence type="ECO:0000256" key="4">
    <source>
        <dbReference type="SAM" id="MobiDB-lite"/>
    </source>
</evidence>
<evidence type="ECO:0000256" key="2">
    <source>
        <dbReference type="ARBA" id="ARBA00023295"/>
    </source>
</evidence>
<evidence type="ECO:0000313" key="9">
    <source>
        <dbReference type="Proteomes" id="UP000094094"/>
    </source>
</evidence>
<dbReference type="PANTHER" id="PTHR13170">
    <property type="entry name" value="O-GLCNACASE"/>
    <property type="match status" value="1"/>
</dbReference>
<dbReference type="InterPro" id="IPR000421">
    <property type="entry name" value="FA58C"/>
</dbReference>